<keyword evidence="3" id="KW-1185">Reference proteome</keyword>
<evidence type="ECO:0000313" key="3">
    <source>
        <dbReference type="Proteomes" id="UP000297716"/>
    </source>
</evidence>
<dbReference type="EMBL" id="SKBN01000179">
    <property type="protein sequence ID" value="TGJ81233.1"/>
    <property type="molecule type" value="Genomic_DNA"/>
</dbReference>
<feature type="chain" id="PRO_5021292702" description="DNase1 protein" evidence="1">
    <location>
        <begin position="21"/>
        <end position="186"/>
    </location>
</feature>
<dbReference type="AlphaFoldDB" id="A0A4Z0YRW0"/>
<keyword evidence="1" id="KW-0732">Signal</keyword>
<dbReference type="OrthoDB" id="3513524at2759"/>
<evidence type="ECO:0000256" key="1">
    <source>
        <dbReference type="SAM" id="SignalP"/>
    </source>
</evidence>
<comment type="caution">
    <text evidence="2">The sequence shown here is derived from an EMBL/GenBank/DDBJ whole genome shotgun (WGS) entry which is preliminary data.</text>
</comment>
<dbReference type="Proteomes" id="UP000297716">
    <property type="component" value="Unassembled WGS sequence"/>
</dbReference>
<organism evidence="2 3">
    <name type="scientific">Xylaria hypoxylon</name>
    <dbReference type="NCBI Taxonomy" id="37992"/>
    <lineage>
        <taxon>Eukaryota</taxon>
        <taxon>Fungi</taxon>
        <taxon>Dikarya</taxon>
        <taxon>Ascomycota</taxon>
        <taxon>Pezizomycotina</taxon>
        <taxon>Sordariomycetes</taxon>
        <taxon>Xylariomycetidae</taxon>
        <taxon>Xylariales</taxon>
        <taxon>Xylariaceae</taxon>
        <taxon>Xylaria</taxon>
    </lineage>
</organism>
<name>A0A4Z0YRW0_9PEZI</name>
<dbReference type="STRING" id="37992.A0A4Z0YRW0"/>
<proteinExistence type="predicted"/>
<evidence type="ECO:0008006" key="4">
    <source>
        <dbReference type="Google" id="ProtNLM"/>
    </source>
</evidence>
<gene>
    <name evidence="2" type="ORF">E0Z10_g7547</name>
</gene>
<reference evidence="2 3" key="1">
    <citation type="submission" date="2019-03" db="EMBL/GenBank/DDBJ databases">
        <title>Draft genome sequence of Xylaria hypoxylon DSM 108379, a ubiquitous saprotrophic-parasitic fungi on hardwood.</title>
        <authorList>
            <person name="Buettner E."/>
            <person name="Leonhardt S."/>
            <person name="Gebauer A.M."/>
            <person name="Liers C."/>
            <person name="Hofrichter M."/>
            <person name="Kellner H."/>
        </authorList>
    </citation>
    <scope>NUCLEOTIDE SEQUENCE [LARGE SCALE GENOMIC DNA]</scope>
    <source>
        <strain evidence="2 3">DSM 108379</strain>
    </source>
</reference>
<accession>A0A4Z0YRW0</accession>
<sequence>MHFSQQLIAFAATAATLASANSVTFVSQDATQRTIIFTPSAGLQQIESIVIAGYDKVKVDLPEAWIGNAYSVSEGAANVVGMLAEFTFQGWSGLTYFDVSAIVNPNDHEGVKELYPASEQDTEVKVSVSGCTVFPCPTVYYHPDDVQTVTSLETDYICTLGNPPAGEVARDVGVELVARKYVLGKF</sequence>
<evidence type="ECO:0000313" key="2">
    <source>
        <dbReference type="EMBL" id="TGJ81233.1"/>
    </source>
</evidence>
<feature type="signal peptide" evidence="1">
    <location>
        <begin position="1"/>
        <end position="20"/>
    </location>
</feature>
<protein>
    <recommendedName>
        <fullName evidence="4">DNase1 protein</fullName>
    </recommendedName>
</protein>